<evidence type="ECO:0000313" key="1">
    <source>
        <dbReference type="EMBL" id="EFF74630.1"/>
    </source>
</evidence>
<protein>
    <submittedName>
        <fullName evidence="1">Uncharacterized protein</fullName>
    </submittedName>
</protein>
<accession>D4XEV3</accession>
<dbReference type="AlphaFoldDB" id="D4XEV3"/>
<dbReference type="EMBL" id="ADMS01000094">
    <property type="protein sequence ID" value="EFF74630.1"/>
    <property type="molecule type" value="Genomic_DNA"/>
</dbReference>
<dbReference type="GeneID" id="92908535"/>
<evidence type="ECO:0000313" key="2">
    <source>
        <dbReference type="Proteomes" id="UP000004510"/>
    </source>
</evidence>
<dbReference type="RefSeq" id="WP_006220093.1">
    <property type="nucleotide sequence ID" value="NZ_GG770409.1"/>
</dbReference>
<comment type="caution">
    <text evidence="1">The sequence shown here is derived from an EMBL/GenBank/DDBJ whole genome shotgun (WGS) entry which is preliminary data.</text>
</comment>
<dbReference type="OrthoDB" id="9794662at2"/>
<dbReference type="HOGENOM" id="CLU_2770259_0_0_4"/>
<proteinExistence type="predicted"/>
<organism evidence="1 2">
    <name type="scientific">Achromobacter piechaudii ATCC 43553</name>
    <dbReference type="NCBI Taxonomy" id="742159"/>
    <lineage>
        <taxon>Bacteria</taxon>
        <taxon>Pseudomonadati</taxon>
        <taxon>Pseudomonadota</taxon>
        <taxon>Betaproteobacteria</taxon>
        <taxon>Burkholderiales</taxon>
        <taxon>Alcaligenaceae</taxon>
        <taxon>Achromobacter</taxon>
    </lineage>
</organism>
<reference evidence="2" key="1">
    <citation type="submission" date="2010-03" db="EMBL/GenBank/DDBJ databases">
        <title>Complete sequence of Mobiluncus curtisii ATCC 43063.</title>
        <authorList>
            <person name="Muzny D."/>
            <person name="Qin X."/>
            <person name="Deng J."/>
            <person name="Jiang H."/>
            <person name="Liu Y."/>
            <person name="Qu J."/>
            <person name="Song X.-Z."/>
            <person name="Zhang L."/>
            <person name="Thornton R."/>
            <person name="Coyle M."/>
            <person name="Francisco L."/>
            <person name="Jackson L."/>
            <person name="Javaid M."/>
            <person name="Korchina V."/>
            <person name="Kovar C."/>
            <person name="Mata R."/>
            <person name="Mathew T."/>
            <person name="Ngo R."/>
            <person name="Nguyen L."/>
            <person name="Nguyen N."/>
            <person name="Okwuonu G."/>
            <person name="Ongeri F."/>
            <person name="Pham C."/>
            <person name="Simmons D."/>
            <person name="Wilczek-Boney K."/>
            <person name="Hale W."/>
            <person name="Jakkamsetti A."/>
            <person name="Pham P."/>
            <person name="Ruth R."/>
            <person name="San Lucas F."/>
            <person name="Warren J."/>
            <person name="Zhang J."/>
            <person name="Zhao Z."/>
            <person name="Zhou C."/>
            <person name="Zhu D."/>
            <person name="Lee S."/>
            <person name="Bess C."/>
            <person name="Blankenburg K."/>
            <person name="Forbes L."/>
            <person name="Fu Q."/>
            <person name="Gubbala S."/>
            <person name="Hirani K."/>
            <person name="Jayaseelan J.C."/>
            <person name="Lara F."/>
            <person name="Munidasa M."/>
            <person name="Palculict T."/>
            <person name="Patil S."/>
            <person name="Pu L.-L."/>
            <person name="Saada N."/>
            <person name="Tang L."/>
            <person name="Weissenberger G."/>
            <person name="Zhu Y."/>
            <person name="Hemphill L."/>
            <person name="Shang Y."/>
            <person name="Youmans B."/>
            <person name="Ayvaz T."/>
            <person name="Ross M."/>
            <person name="Santibanez J."/>
            <person name="Aqrawi P."/>
            <person name="Gross S."/>
            <person name="Joshi V."/>
            <person name="Fowler G."/>
            <person name="Nazareth L."/>
            <person name="Reid J."/>
            <person name="Worley K."/>
            <person name="Petrosino J."/>
            <person name="Highlander S."/>
            <person name="Gibbs R."/>
            <person name="Gibbs R."/>
        </authorList>
    </citation>
    <scope>NUCLEOTIDE SEQUENCE [LARGE SCALE GENOMIC DNA]</scope>
    <source>
        <strain evidence="2">ATCC 43553</strain>
    </source>
</reference>
<sequence>MALTRDFKDTVRTRFQTDPEFREALLKEGLGAMRPGADADPLLMELIWMFGPSGIEELRDTEPRCAEPE</sequence>
<name>D4XEV3_9BURK</name>
<dbReference type="Proteomes" id="UP000004510">
    <property type="component" value="Unassembled WGS sequence"/>
</dbReference>
<gene>
    <name evidence="1" type="ORF">HMPREF0004_4000</name>
</gene>
<dbReference type="eggNOG" id="ENOG5034BU3">
    <property type="taxonomic scope" value="Bacteria"/>
</dbReference>